<comment type="subcellular location">
    <subcellularLocation>
        <location evidence="1">Cell membrane</location>
        <topology evidence="1">Multi-pass membrane protein</topology>
    </subcellularLocation>
</comment>
<evidence type="ECO:0000256" key="5">
    <source>
        <dbReference type="ARBA" id="ARBA00023136"/>
    </source>
</evidence>
<comment type="caution">
    <text evidence="7">The sequence shown here is derived from an EMBL/GenBank/DDBJ whole genome shotgun (WGS) entry which is preliminary data.</text>
</comment>
<keyword evidence="2" id="KW-1003">Cell membrane</keyword>
<feature type="transmembrane region" description="Helical" evidence="6">
    <location>
        <begin position="171"/>
        <end position="191"/>
    </location>
</feature>
<protein>
    <recommendedName>
        <fullName evidence="9">Polysaccharide biosynthesis protein</fullName>
    </recommendedName>
</protein>
<evidence type="ECO:0008006" key="9">
    <source>
        <dbReference type="Google" id="ProtNLM"/>
    </source>
</evidence>
<accession>A0A5C8GGF0</accession>
<organism evidence="7 8">
    <name type="scientific">Prevotella brunnea</name>
    <dbReference type="NCBI Taxonomy" id="2508867"/>
    <lineage>
        <taxon>Bacteria</taxon>
        <taxon>Pseudomonadati</taxon>
        <taxon>Bacteroidota</taxon>
        <taxon>Bacteroidia</taxon>
        <taxon>Bacteroidales</taxon>
        <taxon>Prevotellaceae</taxon>
        <taxon>Prevotella</taxon>
    </lineage>
</organism>
<feature type="transmembrane region" description="Helical" evidence="6">
    <location>
        <begin position="242"/>
        <end position="262"/>
    </location>
</feature>
<proteinExistence type="predicted"/>
<dbReference type="InterPro" id="IPR050833">
    <property type="entry name" value="Poly_Biosynth_Transport"/>
</dbReference>
<feature type="transmembrane region" description="Helical" evidence="6">
    <location>
        <begin position="414"/>
        <end position="434"/>
    </location>
</feature>
<gene>
    <name evidence="7" type="ORF">ETF27_08120</name>
</gene>
<dbReference type="EMBL" id="SDIK01000057">
    <property type="protein sequence ID" value="TXJ60819.1"/>
    <property type="molecule type" value="Genomic_DNA"/>
</dbReference>
<feature type="transmembrane region" description="Helical" evidence="6">
    <location>
        <begin position="24"/>
        <end position="48"/>
    </location>
</feature>
<name>A0A5C8GGF0_9BACT</name>
<evidence type="ECO:0000313" key="7">
    <source>
        <dbReference type="EMBL" id="TXJ60819.1"/>
    </source>
</evidence>
<evidence type="ECO:0000256" key="2">
    <source>
        <dbReference type="ARBA" id="ARBA00022475"/>
    </source>
</evidence>
<feature type="transmembrane region" description="Helical" evidence="6">
    <location>
        <begin position="96"/>
        <end position="122"/>
    </location>
</feature>
<feature type="transmembrane region" description="Helical" evidence="6">
    <location>
        <begin position="387"/>
        <end position="408"/>
    </location>
</feature>
<feature type="transmembrane region" description="Helical" evidence="6">
    <location>
        <begin position="197"/>
        <end position="221"/>
    </location>
</feature>
<dbReference type="AlphaFoldDB" id="A0A5C8GGF0"/>
<feature type="transmembrane region" description="Helical" evidence="6">
    <location>
        <begin position="355"/>
        <end position="375"/>
    </location>
</feature>
<evidence type="ECO:0000256" key="6">
    <source>
        <dbReference type="SAM" id="Phobius"/>
    </source>
</evidence>
<keyword evidence="3 6" id="KW-0812">Transmembrane</keyword>
<evidence type="ECO:0000256" key="4">
    <source>
        <dbReference type="ARBA" id="ARBA00022989"/>
    </source>
</evidence>
<feature type="transmembrane region" description="Helical" evidence="6">
    <location>
        <begin position="327"/>
        <end position="349"/>
    </location>
</feature>
<dbReference type="PANTHER" id="PTHR30250:SF11">
    <property type="entry name" value="O-ANTIGEN TRANSPORTER-RELATED"/>
    <property type="match status" value="1"/>
</dbReference>
<keyword evidence="8" id="KW-1185">Reference proteome</keyword>
<keyword evidence="5 6" id="KW-0472">Membrane</keyword>
<dbReference type="PANTHER" id="PTHR30250">
    <property type="entry name" value="PST FAMILY PREDICTED COLANIC ACID TRANSPORTER"/>
    <property type="match status" value="1"/>
</dbReference>
<reference evidence="8" key="1">
    <citation type="submission" date="2019-05" db="EMBL/GenBank/DDBJ databases">
        <title>Prevotella brunnea sp. nov., isolated from a wound of a patient.</title>
        <authorList>
            <person name="Buhl M."/>
        </authorList>
    </citation>
    <scope>NUCLEOTIDE SEQUENCE [LARGE SCALE GENOMIC DNA]</scope>
    <source>
        <strain evidence="8">A2672</strain>
    </source>
</reference>
<evidence type="ECO:0000313" key="8">
    <source>
        <dbReference type="Proteomes" id="UP000321612"/>
    </source>
</evidence>
<feature type="transmembrane region" description="Helical" evidence="6">
    <location>
        <begin position="142"/>
        <end position="164"/>
    </location>
</feature>
<dbReference type="GO" id="GO:0005886">
    <property type="term" value="C:plasma membrane"/>
    <property type="evidence" value="ECO:0007669"/>
    <property type="project" value="UniProtKB-SubCell"/>
</dbReference>
<dbReference type="RefSeq" id="WP_147785699.1">
    <property type="nucleotide sequence ID" value="NZ_SDIK01000057.1"/>
</dbReference>
<feature type="transmembrane region" description="Helical" evidence="6">
    <location>
        <begin position="282"/>
        <end position="306"/>
    </location>
</feature>
<keyword evidence="4 6" id="KW-1133">Transmembrane helix</keyword>
<evidence type="ECO:0000256" key="3">
    <source>
        <dbReference type="ARBA" id="ARBA00022692"/>
    </source>
</evidence>
<evidence type="ECO:0000256" key="1">
    <source>
        <dbReference type="ARBA" id="ARBA00004651"/>
    </source>
</evidence>
<dbReference type="OrthoDB" id="512217at2"/>
<feature type="transmembrane region" description="Helical" evidence="6">
    <location>
        <begin position="54"/>
        <end position="75"/>
    </location>
</feature>
<sequence>MIINKCINQFISTDGRSKMLKSNILYSAILKVIGLITSLLVVTITLNYLNSELYGVWLTITSILYWFSFFDIGLGNGMRNYLTEAVSKGNYKEAQSYLSTTIIALTIIASIIAIVGFILLKLLNLNSVFNTNTISNTELQNVLFVAIGFTLILFVLKNIGYVFVALQKYALWDFINTLGNIIGLLIIFLLTKFTNGKLIYVVFAFTCTPAIIYILAAIPIFSKYPEFRPTIQSFRKDFLSTIVGKGLGFFLIQITSCLVIYGSSNLFITQFCGPESVTTYNIAYKFFNLLAIGYLVFISPMWNAYTDAYVKQDFNWIEKAFKSALKIWLFTEFAGIIMLIVSQYFYLFWVGKAVHVPFMVSLSVFLYISFFNLNNCVTYLLNGLNKIYIQIITSITATFIYLTIMFVWGKNMNIQEIVFYMSAAYGAMTAIHFYQCRKLINQKATGIWNK</sequence>
<dbReference type="Proteomes" id="UP000321612">
    <property type="component" value="Unassembled WGS sequence"/>
</dbReference>